<evidence type="ECO:0000313" key="1">
    <source>
        <dbReference type="EMBL" id="GGA22884.1"/>
    </source>
</evidence>
<comment type="caution">
    <text evidence="1">The sequence shown here is derived from an EMBL/GenBank/DDBJ whole genome shotgun (WGS) entry which is preliminary data.</text>
</comment>
<keyword evidence="2" id="KW-1185">Reference proteome</keyword>
<name>A0ABQ1FPD6_9BACL</name>
<accession>A0ABQ1FPD6</accession>
<organism evidence="1 2">
    <name type="scientific">Paenibacillus physcomitrellae</name>
    <dbReference type="NCBI Taxonomy" id="1619311"/>
    <lineage>
        <taxon>Bacteria</taxon>
        <taxon>Bacillati</taxon>
        <taxon>Bacillota</taxon>
        <taxon>Bacilli</taxon>
        <taxon>Bacillales</taxon>
        <taxon>Paenibacillaceae</taxon>
        <taxon>Paenibacillus</taxon>
    </lineage>
</organism>
<dbReference type="RefSeq" id="WP_094093346.1">
    <property type="nucleotide sequence ID" value="NZ_BMHF01000001.1"/>
</dbReference>
<dbReference type="EMBL" id="BMHF01000001">
    <property type="protein sequence ID" value="GGA22884.1"/>
    <property type="molecule type" value="Genomic_DNA"/>
</dbReference>
<proteinExistence type="predicted"/>
<evidence type="ECO:0000313" key="2">
    <source>
        <dbReference type="Proteomes" id="UP000609323"/>
    </source>
</evidence>
<protein>
    <recommendedName>
        <fullName evidence="3">YtxH domain-containing protein</fullName>
    </recommendedName>
</protein>
<reference evidence="2" key="1">
    <citation type="journal article" date="2019" name="Int. J. Syst. Evol. Microbiol.">
        <title>The Global Catalogue of Microorganisms (GCM) 10K type strain sequencing project: providing services to taxonomists for standard genome sequencing and annotation.</title>
        <authorList>
            <consortium name="The Broad Institute Genomics Platform"/>
            <consortium name="The Broad Institute Genome Sequencing Center for Infectious Disease"/>
            <person name="Wu L."/>
            <person name="Ma J."/>
        </authorList>
    </citation>
    <scope>NUCLEOTIDE SEQUENCE [LARGE SCALE GENOMIC DNA]</scope>
    <source>
        <strain evidence="2">CGMCC 1.15044</strain>
    </source>
</reference>
<evidence type="ECO:0008006" key="3">
    <source>
        <dbReference type="Google" id="ProtNLM"/>
    </source>
</evidence>
<sequence length="115" mass="12228">MKTSSFLMGVALGAAGVVWASRKRKGLMSAASGAGSMISFANLAKNKSNGTFNGMDSGSLANSIKTDKQSVNPVHKAEQKESNLKTIKDFIKGNPDVRREVELIMKETNTIIPGL</sequence>
<dbReference type="Proteomes" id="UP000609323">
    <property type="component" value="Unassembled WGS sequence"/>
</dbReference>
<gene>
    <name evidence="1" type="ORF">GCM10010917_04550</name>
</gene>